<keyword evidence="2" id="KW-1185">Reference proteome</keyword>
<evidence type="ECO:0000313" key="1">
    <source>
        <dbReference type="EMBL" id="KAK1382376.1"/>
    </source>
</evidence>
<name>A0AAD8IC73_9APIA</name>
<dbReference type="Proteomes" id="UP001237642">
    <property type="component" value="Unassembled WGS sequence"/>
</dbReference>
<organism evidence="1 2">
    <name type="scientific">Heracleum sosnowskyi</name>
    <dbReference type="NCBI Taxonomy" id="360622"/>
    <lineage>
        <taxon>Eukaryota</taxon>
        <taxon>Viridiplantae</taxon>
        <taxon>Streptophyta</taxon>
        <taxon>Embryophyta</taxon>
        <taxon>Tracheophyta</taxon>
        <taxon>Spermatophyta</taxon>
        <taxon>Magnoliopsida</taxon>
        <taxon>eudicotyledons</taxon>
        <taxon>Gunneridae</taxon>
        <taxon>Pentapetalae</taxon>
        <taxon>asterids</taxon>
        <taxon>campanulids</taxon>
        <taxon>Apiales</taxon>
        <taxon>Apiaceae</taxon>
        <taxon>Apioideae</taxon>
        <taxon>apioid superclade</taxon>
        <taxon>Tordylieae</taxon>
        <taxon>Tordyliinae</taxon>
        <taxon>Heracleum</taxon>
    </lineage>
</organism>
<dbReference type="EMBL" id="JAUIZM010000005">
    <property type="protein sequence ID" value="KAK1382376.1"/>
    <property type="molecule type" value="Genomic_DNA"/>
</dbReference>
<evidence type="ECO:0000313" key="2">
    <source>
        <dbReference type="Proteomes" id="UP001237642"/>
    </source>
</evidence>
<reference evidence="1" key="1">
    <citation type="submission" date="2023-02" db="EMBL/GenBank/DDBJ databases">
        <title>Genome of toxic invasive species Heracleum sosnowskyi carries increased number of genes despite the absence of recent whole-genome duplications.</title>
        <authorList>
            <person name="Schelkunov M."/>
            <person name="Shtratnikova V."/>
            <person name="Makarenko M."/>
            <person name="Klepikova A."/>
            <person name="Omelchenko D."/>
            <person name="Novikova G."/>
            <person name="Obukhova E."/>
            <person name="Bogdanov V."/>
            <person name="Penin A."/>
            <person name="Logacheva M."/>
        </authorList>
    </citation>
    <scope>NUCLEOTIDE SEQUENCE</scope>
    <source>
        <strain evidence="1">Hsosn_3</strain>
        <tissue evidence="1">Leaf</tissue>
    </source>
</reference>
<gene>
    <name evidence="1" type="ORF">POM88_020111</name>
</gene>
<protein>
    <submittedName>
        <fullName evidence="1">Uncharacterized protein</fullName>
    </submittedName>
</protein>
<reference evidence="1" key="2">
    <citation type="submission" date="2023-05" db="EMBL/GenBank/DDBJ databases">
        <authorList>
            <person name="Schelkunov M.I."/>
        </authorList>
    </citation>
    <scope>NUCLEOTIDE SEQUENCE</scope>
    <source>
        <strain evidence="1">Hsosn_3</strain>
        <tissue evidence="1">Leaf</tissue>
    </source>
</reference>
<sequence>MDRLAEWVSTLQSHEGKLLECYEVGKDRSEYDIINQVVHKQNEDNVGAKHGSKDCSGLTEIHGLNELTSLRALSLAGCNSSLLACTCTKHFFQIYSGFEHQVNIYTQLAEFPDWISHSGNSGSTFSLVLQPNESHNFLGMVLCLKVCGDNELFDIKYSVKTTTTDLIWSDDRLYTPYYHESWMVIVPRSIFKAGDGDDRIELTANAEIHGFHLLYK</sequence>
<comment type="caution">
    <text evidence="1">The sequence shown here is derived from an EMBL/GenBank/DDBJ whole genome shotgun (WGS) entry which is preliminary data.</text>
</comment>
<proteinExistence type="predicted"/>
<dbReference type="AlphaFoldDB" id="A0AAD8IC73"/>
<accession>A0AAD8IC73</accession>